<gene>
    <name evidence="2" type="ORF">YM304_18970</name>
</gene>
<accession>A0A6C7E6V1</accession>
<evidence type="ECO:0000313" key="3">
    <source>
        <dbReference type="Proteomes" id="UP000011863"/>
    </source>
</evidence>
<keyword evidence="1" id="KW-0472">Membrane</keyword>
<keyword evidence="3" id="KW-1185">Reference proteome</keyword>
<evidence type="ECO:0000313" key="2">
    <source>
        <dbReference type="EMBL" id="BAN02211.1"/>
    </source>
</evidence>
<proteinExistence type="predicted"/>
<keyword evidence="1" id="KW-0812">Transmembrane</keyword>
<dbReference type="EMBL" id="AP012057">
    <property type="protein sequence ID" value="BAN02211.1"/>
    <property type="molecule type" value="Genomic_DNA"/>
</dbReference>
<dbReference type="KEGG" id="aym:YM304_18970"/>
<evidence type="ECO:0000256" key="1">
    <source>
        <dbReference type="SAM" id="Phobius"/>
    </source>
</evidence>
<name>A0A6C7E6V1_ILUCY</name>
<dbReference type="AlphaFoldDB" id="A0A6C7E6V1"/>
<feature type="transmembrane region" description="Helical" evidence="1">
    <location>
        <begin position="116"/>
        <end position="134"/>
    </location>
</feature>
<evidence type="ECO:0008006" key="4">
    <source>
        <dbReference type="Google" id="ProtNLM"/>
    </source>
</evidence>
<feature type="transmembrane region" description="Helical" evidence="1">
    <location>
        <begin position="73"/>
        <end position="90"/>
    </location>
</feature>
<keyword evidence="1" id="KW-1133">Transmembrane helix</keyword>
<dbReference type="Proteomes" id="UP000011863">
    <property type="component" value="Chromosome"/>
</dbReference>
<sequence>MFFWFIATAVFAVGFVFRDPRFDNRLLIVGSVLPLLDGIFGGARALHSITVSIALLVVLMLATSGRKPIRKMLLGIPIGMFMHLVFDAAWNDTDTFWWPFTGFEFADAEFPIAARGWWSVVLEALGVAGCVWLLRHNQLGDAARRRHFFSTGQLSAVPERFG</sequence>
<organism evidence="2 3">
    <name type="scientific">Ilumatobacter coccineus (strain NBRC 103263 / KCTC 29153 / YM16-304)</name>
    <dbReference type="NCBI Taxonomy" id="1313172"/>
    <lineage>
        <taxon>Bacteria</taxon>
        <taxon>Bacillati</taxon>
        <taxon>Actinomycetota</taxon>
        <taxon>Acidimicrobiia</taxon>
        <taxon>Acidimicrobiales</taxon>
        <taxon>Ilumatobacteraceae</taxon>
        <taxon>Ilumatobacter</taxon>
    </lineage>
</organism>
<feature type="transmembrane region" description="Helical" evidence="1">
    <location>
        <begin position="42"/>
        <end position="61"/>
    </location>
</feature>
<reference evidence="2 3" key="1">
    <citation type="journal article" date="2013" name="Int. J. Syst. Evol. Microbiol.">
        <title>Ilumatobacter nonamiense sp. nov. and Ilumatobacter coccineum sp. nov., isolated from seashore sand.</title>
        <authorList>
            <person name="Matsumoto A."/>
            <person name="Kasai H."/>
            <person name="Matsuo Y."/>
            <person name="Shizuri Y."/>
            <person name="Ichikawa N."/>
            <person name="Fujita N."/>
            <person name="Omura S."/>
            <person name="Takahashi Y."/>
        </authorList>
    </citation>
    <scope>NUCLEOTIDE SEQUENCE [LARGE SCALE GENOMIC DNA]</scope>
    <source>
        <strain evidence="3">NBRC 103263 / KCTC 29153 / YM16-304</strain>
    </source>
</reference>
<protein>
    <recommendedName>
        <fullName evidence="4">Hydrolase</fullName>
    </recommendedName>
</protein>